<dbReference type="EMBL" id="JAMZFT010000002">
    <property type="protein sequence ID" value="MCP1336594.1"/>
    <property type="molecule type" value="Genomic_DNA"/>
</dbReference>
<reference evidence="8" key="1">
    <citation type="submission" date="2022-06" db="EMBL/GenBank/DDBJ databases">
        <title>Isolation and Genomics of Futiania mangrovii gen. nov., sp. nov., a Rare and Metabolically-versatile member in the Class Alphaproteobacteria.</title>
        <authorList>
            <person name="Liu L."/>
            <person name="Huang W.-C."/>
            <person name="Pan J."/>
            <person name="Li J."/>
            <person name="Huang Y."/>
            <person name="Du H."/>
            <person name="Liu Y."/>
            <person name="Li M."/>
        </authorList>
    </citation>
    <scope>NUCLEOTIDE SEQUENCE</scope>
    <source>
        <strain evidence="8">FT118</strain>
    </source>
</reference>
<dbReference type="AlphaFoldDB" id="A0A9J6PKJ8"/>
<comment type="caution">
    <text evidence="8">The sequence shown here is derived from an EMBL/GenBank/DDBJ whole genome shotgun (WGS) entry which is preliminary data.</text>
</comment>
<dbReference type="GO" id="GO:0016020">
    <property type="term" value="C:membrane"/>
    <property type="evidence" value="ECO:0007669"/>
    <property type="project" value="UniProtKB-SubCell"/>
</dbReference>
<evidence type="ECO:0000259" key="7">
    <source>
        <dbReference type="Pfam" id="PF07219"/>
    </source>
</evidence>
<proteinExistence type="predicted"/>
<keyword evidence="3 6" id="KW-1133">Transmembrane helix</keyword>
<dbReference type="PIRSF" id="PIRSF031802">
    <property type="entry name" value="UCP031802"/>
    <property type="match status" value="1"/>
</dbReference>
<keyword evidence="4 6" id="KW-0472">Membrane</keyword>
<dbReference type="Proteomes" id="UP001055804">
    <property type="component" value="Unassembled WGS sequence"/>
</dbReference>
<comment type="subcellular location">
    <subcellularLocation>
        <location evidence="1">Membrane</location>
    </subcellularLocation>
</comment>
<evidence type="ECO:0000313" key="8">
    <source>
        <dbReference type="EMBL" id="MCP1336594.1"/>
    </source>
</evidence>
<organism evidence="8 9">
    <name type="scientific">Futiania mangrovi</name>
    <dbReference type="NCBI Taxonomy" id="2959716"/>
    <lineage>
        <taxon>Bacteria</taxon>
        <taxon>Pseudomonadati</taxon>
        <taxon>Pseudomonadota</taxon>
        <taxon>Alphaproteobacteria</taxon>
        <taxon>Futianiales</taxon>
        <taxon>Futianiaceae</taxon>
        <taxon>Futiania</taxon>
    </lineage>
</organism>
<feature type="domain" description="HemY N-terminal" evidence="7">
    <location>
        <begin position="26"/>
        <end position="132"/>
    </location>
</feature>
<evidence type="ECO:0000256" key="6">
    <source>
        <dbReference type="SAM" id="Phobius"/>
    </source>
</evidence>
<evidence type="ECO:0000256" key="3">
    <source>
        <dbReference type="ARBA" id="ARBA00022989"/>
    </source>
</evidence>
<dbReference type="InterPro" id="IPR016982">
    <property type="entry name" value="Mms48"/>
</dbReference>
<gene>
    <name evidence="8" type="ORF">NJQ99_09260</name>
</gene>
<evidence type="ECO:0000256" key="5">
    <source>
        <dbReference type="SAM" id="MobiDB-lite"/>
    </source>
</evidence>
<dbReference type="Gene3D" id="1.25.40.10">
    <property type="entry name" value="Tetratricopeptide repeat domain"/>
    <property type="match status" value="1"/>
</dbReference>
<evidence type="ECO:0000256" key="2">
    <source>
        <dbReference type="ARBA" id="ARBA00022692"/>
    </source>
</evidence>
<feature type="transmembrane region" description="Helical" evidence="6">
    <location>
        <begin position="40"/>
        <end position="62"/>
    </location>
</feature>
<evidence type="ECO:0000256" key="4">
    <source>
        <dbReference type="ARBA" id="ARBA00023136"/>
    </source>
</evidence>
<protein>
    <submittedName>
        <fullName evidence="8">Tetratricopeptide repeat protein</fullName>
    </submittedName>
</protein>
<feature type="compositionally biased region" description="Basic and acidic residues" evidence="5">
    <location>
        <begin position="495"/>
        <end position="511"/>
    </location>
</feature>
<evidence type="ECO:0000256" key="1">
    <source>
        <dbReference type="ARBA" id="ARBA00004370"/>
    </source>
</evidence>
<dbReference type="SUPFAM" id="SSF48452">
    <property type="entry name" value="TPR-like"/>
    <property type="match status" value="1"/>
</dbReference>
<dbReference type="RefSeq" id="WP_269332546.1">
    <property type="nucleotide sequence ID" value="NZ_JAMZFT010000002.1"/>
</dbReference>
<name>A0A9J6PKJ8_9PROT</name>
<dbReference type="InterPro" id="IPR011990">
    <property type="entry name" value="TPR-like_helical_dom_sf"/>
</dbReference>
<keyword evidence="9" id="KW-1185">Reference proteome</keyword>
<accession>A0A9J6PKJ8</accession>
<sequence length="528" mass="56136">MIRVLITLAVLLLLVGGVVWVSEQPGAVSATWFGWRIETSAAVAVFGLLIAGGVLGLLFLFLRTLWVSPRRVGRYFRRKREESGYEALSRGLVAVAAGDGKAADRFARIAERKLEQPALTRLLNAQAAQLNGDDARAERYFDAMAKESQTELLGLRGLIVQALRKGDKQLARDLAEKARARAPRTAWAHTTLFDLETDLGDWANARRTLVEQRRVKLIDKGTATRREAVLTLVQARDAANGGRLEDARALAVDAAKAAPGLVPAAALAARLLGDAGDQRKAAKILRAAWAQAPHPDLATACMGLVPDEETASRRKRVEKMLAAAPDHAESRLTRAELAIAAEDWTAAREALSGLDTAEADARVCTLMATVAKGGGEDEAIVRAWLARALTAPRGPQWVCESCGHIPARWEAVCASCGAFDTLAWRPAAGAETSLALPPAVLPLLTAADESATQEPAAGAVEEVPVAEPVPEAAAPEAPSAAPEPARPKPASVDATADRMNRAPDLDHRPDDPGIDPDARTAAPAPPRY</sequence>
<keyword evidence="2 6" id="KW-0812">Transmembrane</keyword>
<feature type="region of interest" description="Disordered" evidence="5">
    <location>
        <begin position="452"/>
        <end position="528"/>
    </location>
</feature>
<dbReference type="InterPro" id="IPR010817">
    <property type="entry name" value="HemY_N"/>
</dbReference>
<evidence type="ECO:0000313" key="9">
    <source>
        <dbReference type="Proteomes" id="UP001055804"/>
    </source>
</evidence>
<feature type="compositionally biased region" description="Low complexity" evidence="5">
    <location>
        <begin position="454"/>
        <end position="483"/>
    </location>
</feature>
<dbReference type="Pfam" id="PF07219">
    <property type="entry name" value="HemY_N"/>
    <property type="match status" value="1"/>
</dbReference>